<dbReference type="AlphaFoldDB" id="A0A5K7ZFF7"/>
<gene>
    <name evidence="2" type="ORF">DSCO28_14640</name>
</gene>
<sequence length="121" mass="13574">MKVLLDTCVWGGALKHLEAAGLDVVWTGGWPEDPGDEEILVFAHKEQRVLVTLDKDFGELAILHKRPHNGILRLVNIAARNQGPVCLRVLNLYHEELQAGAIITVHDDRVRIRPPDEDESE</sequence>
<protein>
    <recommendedName>
        <fullName evidence="1">DUF5615 domain-containing protein</fullName>
    </recommendedName>
</protein>
<dbReference type="KEGG" id="dov:DSCO28_14640"/>
<dbReference type="InterPro" id="IPR041049">
    <property type="entry name" value="DUF5615"/>
</dbReference>
<evidence type="ECO:0000313" key="2">
    <source>
        <dbReference type="EMBL" id="BBO80898.1"/>
    </source>
</evidence>
<dbReference type="Pfam" id="PF18480">
    <property type="entry name" value="DUF5615"/>
    <property type="match status" value="1"/>
</dbReference>
<dbReference type="Proteomes" id="UP000425960">
    <property type="component" value="Chromosome"/>
</dbReference>
<evidence type="ECO:0000259" key="1">
    <source>
        <dbReference type="Pfam" id="PF18480"/>
    </source>
</evidence>
<organism evidence="2 3">
    <name type="scientific">Desulfosarcina ovata subsp. sediminis</name>
    <dbReference type="NCBI Taxonomy" id="885957"/>
    <lineage>
        <taxon>Bacteria</taxon>
        <taxon>Pseudomonadati</taxon>
        <taxon>Thermodesulfobacteriota</taxon>
        <taxon>Desulfobacteria</taxon>
        <taxon>Desulfobacterales</taxon>
        <taxon>Desulfosarcinaceae</taxon>
        <taxon>Desulfosarcina</taxon>
    </lineage>
</organism>
<dbReference type="RefSeq" id="WP_155321722.1">
    <property type="nucleotide sequence ID" value="NZ_AP021876.1"/>
</dbReference>
<accession>A0A5K7ZFF7</accession>
<feature type="domain" description="DUF5615" evidence="1">
    <location>
        <begin position="1"/>
        <end position="107"/>
    </location>
</feature>
<reference evidence="2 3" key="1">
    <citation type="submission" date="2019-11" db="EMBL/GenBank/DDBJ databases">
        <title>Comparative genomics of hydrocarbon-degrading Desulfosarcina strains.</title>
        <authorList>
            <person name="Watanabe M."/>
            <person name="Kojima H."/>
            <person name="Fukui M."/>
        </authorList>
    </citation>
    <scope>NUCLEOTIDE SEQUENCE [LARGE SCALE GENOMIC DNA]</scope>
    <source>
        <strain evidence="2 3">28bB2T</strain>
    </source>
</reference>
<evidence type="ECO:0000313" key="3">
    <source>
        <dbReference type="Proteomes" id="UP000425960"/>
    </source>
</evidence>
<name>A0A5K7ZFF7_9BACT</name>
<proteinExistence type="predicted"/>
<dbReference type="EMBL" id="AP021876">
    <property type="protein sequence ID" value="BBO80898.1"/>
    <property type="molecule type" value="Genomic_DNA"/>
</dbReference>